<dbReference type="AlphaFoldDB" id="A0A8J6N740"/>
<dbReference type="InterPro" id="IPR025857">
    <property type="entry name" value="MacB_PCD"/>
</dbReference>
<sequence length="414" mass="45721">MTFEYFIGNRYLRVKQTFVSLITILSVAGITIGVMALIIVIAVMSGAESEFKSRILGVESHVMIMRYGSAFTDYRRIIKDIEKIDGVKTASPYVFSQIMLRSSSRVSGAVLRGIDPGSAGQAIKSLDKTFLEQRLTKSQNAGASAFVPGIILGRELARNLGVMENDIIYLISPRGMISPVGHIPAMKRFRVTGLFESGMYEYDTSLAYVHIKDAQSILHIGDSVTNIGVRVKDIYKADNIAENIAGNLNQKYKTGSYWARDWMQMNRNLFSALKLEKKAMFIILTLIVLVAAFNIASSLIMMVMGKTKDIAMLKAMGATNKSIKKIFVFKGMIVGLTGTVLGMCLGLTGCILLEHYKFIKLPGDVYYFTTLPVKLEALDVFVIVSAAMIICYLATLYPARQASKLNPVEAIRYG</sequence>
<evidence type="ECO:0000256" key="7">
    <source>
        <dbReference type="ARBA" id="ARBA00023136"/>
    </source>
</evidence>
<keyword evidence="3" id="KW-0813">Transport</keyword>
<dbReference type="GO" id="GO:0044874">
    <property type="term" value="P:lipoprotein localization to outer membrane"/>
    <property type="evidence" value="ECO:0007669"/>
    <property type="project" value="TreeGrafter"/>
</dbReference>
<organism evidence="11 12">
    <name type="scientific">Candidatus Desulfaltia bathyphila</name>
    <dbReference type="NCBI Taxonomy" id="2841697"/>
    <lineage>
        <taxon>Bacteria</taxon>
        <taxon>Pseudomonadati</taxon>
        <taxon>Thermodesulfobacteriota</taxon>
        <taxon>Desulfobacteria</taxon>
        <taxon>Desulfobacterales</taxon>
        <taxon>Desulfobacterales incertae sedis</taxon>
        <taxon>Candidatus Desulfaltia</taxon>
    </lineage>
</organism>
<evidence type="ECO:0000256" key="6">
    <source>
        <dbReference type="ARBA" id="ARBA00022989"/>
    </source>
</evidence>
<evidence type="ECO:0000313" key="11">
    <source>
        <dbReference type="EMBL" id="MBC8199067.1"/>
    </source>
</evidence>
<proteinExistence type="inferred from homology"/>
<accession>A0A8J6N740</accession>
<dbReference type="GO" id="GO:0098797">
    <property type="term" value="C:plasma membrane protein complex"/>
    <property type="evidence" value="ECO:0007669"/>
    <property type="project" value="TreeGrafter"/>
</dbReference>
<feature type="transmembrane region" description="Helical" evidence="8">
    <location>
        <begin position="21"/>
        <end position="44"/>
    </location>
</feature>
<comment type="similarity">
    <text evidence="2">Belongs to the ABC-4 integral membrane protein family. LolC/E subfamily.</text>
</comment>
<evidence type="ECO:0000256" key="8">
    <source>
        <dbReference type="SAM" id="Phobius"/>
    </source>
</evidence>
<evidence type="ECO:0000256" key="5">
    <source>
        <dbReference type="ARBA" id="ARBA00022692"/>
    </source>
</evidence>
<keyword evidence="4" id="KW-1003">Cell membrane</keyword>
<dbReference type="Pfam" id="PF02687">
    <property type="entry name" value="FtsX"/>
    <property type="match status" value="1"/>
</dbReference>
<evidence type="ECO:0000259" key="10">
    <source>
        <dbReference type="Pfam" id="PF12704"/>
    </source>
</evidence>
<reference evidence="11 12" key="1">
    <citation type="submission" date="2020-08" db="EMBL/GenBank/DDBJ databases">
        <title>Bridging the membrane lipid divide: bacteria of the FCB group superphylum have the potential to synthesize archaeal ether lipids.</title>
        <authorList>
            <person name="Villanueva L."/>
            <person name="Von Meijenfeldt F.A.B."/>
            <person name="Westbye A.B."/>
            <person name="Yadav S."/>
            <person name="Hopmans E.C."/>
            <person name="Dutilh B.E."/>
            <person name="Sinninghe Damste J.S."/>
        </authorList>
    </citation>
    <scope>NUCLEOTIDE SEQUENCE [LARGE SCALE GENOMIC DNA]</scope>
    <source>
        <strain evidence="11">NIOZ-UU82</strain>
    </source>
</reference>
<name>A0A8J6N740_9BACT</name>
<keyword evidence="6 8" id="KW-1133">Transmembrane helix</keyword>
<dbReference type="NCBIfam" id="TIGR02212">
    <property type="entry name" value="lolCE"/>
    <property type="match status" value="1"/>
</dbReference>
<evidence type="ECO:0000256" key="3">
    <source>
        <dbReference type="ARBA" id="ARBA00022448"/>
    </source>
</evidence>
<gene>
    <name evidence="11" type="ORF">H8E80_03355</name>
</gene>
<feature type="domain" description="ABC3 transporter permease C-terminal" evidence="9">
    <location>
        <begin position="281"/>
        <end position="407"/>
    </location>
</feature>
<dbReference type="InterPro" id="IPR003838">
    <property type="entry name" value="ABC3_permease_C"/>
</dbReference>
<feature type="transmembrane region" description="Helical" evidence="8">
    <location>
        <begin position="279"/>
        <end position="305"/>
    </location>
</feature>
<dbReference type="PANTHER" id="PTHR30489">
    <property type="entry name" value="LIPOPROTEIN-RELEASING SYSTEM TRANSMEMBRANE PROTEIN LOLE"/>
    <property type="match status" value="1"/>
</dbReference>
<evidence type="ECO:0000259" key="9">
    <source>
        <dbReference type="Pfam" id="PF02687"/>
    </source>
</evidence>
<evidence type="ECO:0000256" key="4">
    <source>
        <dbReference type="ARBA" id="ARBA00022475"/>
    </source>
</evidence>
<comment type="caution">
    <text evidence="11">The sequence shown here is derived from an EMBL/GenBank/DDBJ whole genome shotgun (WGS) entry which is preliminary data.</text>
</comment>
<protein>
    <submittedName>
        <fullName evidence="11">Lipoprotein-releasing ABC transporter permease subunit</fullName>
    </submittedName>
</protein>
<feature type="transmembrane region" description="Helical" evidence="8">
    <location>
        <begin position="326"/>
        <end position="356"/>
    </location>
</feature>
<dbReference type="Proteomes" id="UP000603545">
    <property type="component" value="Unassembled WGS sequence"/>
</dbReference>
<keyword evidence="11" id="KW-0449">Lipoprotein</keyword>
<dbReference type="PANTHER" id="PTHR30489:SF0">
    <property type="entry name" value="LIPOPROTEIN-RELEASING SYSTEM TRANSMEMBRANE PROTEIN LOLE"/>
    <property type="match status" value="1"/>
</dbReference>
<keyword evidence="5 8" id="KW-0812">Transmembrane</keyword>
<feature type="domain" description="MacB-like periplasmic core" evidence="10">
    <location>
        <begin position="23"/>
        <end position="244"/>
    </location>
</feature>
<evidence type="ECO:0000256" key="1">
    <source>
        <dbReference type="ARBA" id="ARBA00004651"/>
    </source>
</evidence>
<evidence type="ECO:0000313" key="12">
    <source>
        <dbReference type="Proteomes" id="UP000603545"/>
    </source>
</evidence>
<dbReference type="Pfam" id="PF12704">
    <property type="entry name" value="MacB_PCD"/>
    <property type="match status" value="1"/>
</dbReference>
<dbReference type="InterPro" id="IPR051447">
    <property type="entry name" value="Lipoprotein-release_system"/>
</dbReference>
<feature type="transmembrane region" description="Helical" evidence="8">
    <location>
        <begin position="376"/>
        <end position="397"/>
    </location>
</feature>
<comment type="subcellular location">
    <subcellularLocation>
        <location evidence="1">Cell membrane</location>
        <topology evidence="1">Multi-pass membrane protein</topology>
    </subcellularLocation>
</comment>
<dbReference type="InterPro" id="IPR011925">
    <property type="entry name" value="LolCE_TM"/>
</dbReference>
<keyword evidence="7 8" id="KW-0472">Membrane</keyword>
<dbReference type="EMBL" id="JACNLL010000035">
    <property type="protein sequence ID" value="MBC8199067.1"/>
    <property type="molecule type" value="Genomic_DNA"/>
</dbReference>
<evidence type="ECO:0000256" key="2">
    <source>
        <dbReference type="ARBA" id="ARBA00005236"/>
    </source>
</evidence>
<dbReference type="GO" id="GO:0042953">
    <property type="term" value="P:lipoprotein transport"/>
    <property type="evidence" value="ECO:0007669"/>
    <property type="project" value="InterPro"/>
</dbReference>